<dbReference type="SMART" id="SM00670">
    <property type="entry name" value="PINc"/>
    <property type="match status" value="1"/>
</dbReference>
<dbReference type="Gene3D" id="3.40.50.1010">
    <property type="entry name" value="5'-nuclease"/>
    <property type="match status" value="1"/>
</dbReference>
<feature type="region of interest" description="Disordered" evidence="3">
    <location>
        <begin position="102"/>
        <end position="142"/>
    </location>
</feature>
<feature type="compositionally biased region" description="Low complexity" evidence="3">
    <location>
        <begin position="175"/>
        <end position="199"/>
    </location>
</feature>
<organism evidence="5 6">
    <name type="scientific">Branchiostoma floridae</name>
    <name type="common">Florida lancelet</name>
    <name type="synonym">Amphioxus</name>
    <dbReference type="NCBI Taxonomy" id="7739"/>
    <lineage>
        <taxon>Eukaryota</taxon>
        <taxon>Metazoa</taxon>
        <taxon>Chordata</taxon>
        <taxon>Cephalochordata</taxon>
        <taxon>Leptocardii</taxon>
        <taxon>Amphioxiformes</taxon>
        <taxon>Branchiostomatidae</taxon>
        <taxon>Branchiostoma</taxon>
    </lineage>
</organism>
<feature type="domain" description="WW" evidence="4">
    <location>
        <begin position="9"/>
        <end position="44"/>
    </location>
</feature>
<dbReference type="SUPFAM" id="SSF88723">
    <property type="entry name" value="PIN domain-like"/>
    <property type="match status" value="1"/>
</dbReference>
<dbReference type="PROSITE" id="PS50020">
    <property type="entry name" value="WW_DOMAIN_2"/>
    <property type="match status" value="1"/>
</dbReference>
<dbReference type="SMART" id="SM00456">
    <property type="entry name" value="WW"/>
    <property type="match status" value="1"/>
</dbReference>
<feature type="compositionally biased region" description="Low complexity" evidence="3">
    <location>
        <begin position="928"/>
        <end position="938"/>
    </location>
</feature>
<dbReference type="InterPro" id="IPR002716">
    <property type="entry name" value="PIN_dom"/>
</dbReference>
<gene>
    <name evidence="6" type="primary">LOC118420787</name>
</gene>
<dbReference type="CDD" id="cd18727">
    <property type="entry name" value="PIN_Swt1-like"/>
    <property type="match status" value="1"/>
</dbReference>
<feature type="region of interest" description="Disordered" evidence="3">
    <location>
        <begin position="364"/>
        <end position="387"/>
    </location>
</feature>
<feature type="region of interest" description="Disordered" evidence="3">
    <location>
        <begin position="157"/>
        <end position="290"/>
    </location>
</feature>
<evidence type="ECO:0000256" key="1">
    <source>
        <dbReference type="ARBA" id="ARBA00060839"/>
    </source>
</evidence>
<dbReference type="RefSeq" id="XP_035683671.1">
    <property type="nucleotide sequence ID" value="XM_035827778.1"/>
</dbReference>
<dbReference type="Pfam" id="PF13638">
    <property type="entry name" value="PIN_4"/>
    <property type="match status" value="1"/>
</dbReference>
<dbReference type="GeneID" id="118420787"/>
<reference evidence="6" key="2">
    <citation type="submission" date="2025-08" db="UniProtKB">
        <authorList>
            <consortium name="RefSeq"/>
        </authorList>
    </citation>
    <scope>IDENTIFICATION</scope>
    <source>
        <strain evidence="6">S238N-H82</strain>
        <tissue evidence="6">Testes</tissue>
    </source>
</reference>
<feature type="compositionally biased region" description="Basic and acidic residues" evidence="3">
    <location>
        <begin position="43"/>
        <end position="75"/>
    </location>
</feature>
<proteinExistence type="inferred from homology"/>
<dbReference type="InterPro" id="IPR036020">
    <property type="entry name" value="WW_dom_sf"/>
</dbReference>
<dbReference type="GO" id="GO:0005634">
    <property type="term" value="C:nucleus"/>
    <property type="evidence" value="ECO:0000318"/>
    <property type="project" value="GO_Central"/>
</dbReference>
<dbReference type="KEGG" id="bfo:118420787"/>
<feature type="region of interest" description="Disordered" evidence="3">
    <location>
        <begin position="920"/>
        <end position="939"/>
    </location>
</feature>
<dbReference type="FunFam" id="2.20.70.10:FF:000185">
    <property type="entry name" value="Peptidyl-prolyl cis-trans isomerase"/>
    <property type="match status" value="1"/>
</dbReference>
<dbReference type="OrthoDB" id="548295at2759"/>
<dbReference type="CDD" id="cd00201">
    <property type="entry name" value="WW"/>
    <property type="match status" value="1"/>
</dbReference>
<feature type="region of interest" description="Disordered" evidence="3">
    <location>
        <begin position="715"/>
        <end position="773"/>
    </location>
</feature>
<evidence type="ECO:0000256" key="2">
    <source>
        <dbReference type="ARBA" id="ARBA00074620"/>
    </source>
</evidence>
<dbReference type="Gene3D" id="2.20.70.10">
    <property type="match status" value="1"/>
</dbReference>
<dbReference type="InterPro" id="IPR001202">
    <property type="entry name" value="WW_dom"/>
</dbReference>
<evidence type="ECO:0000256" key="3">
    <source>
        <dbReference type="SAM" id="MobiDB-lite"/>
    </source>
</evidence>
<dbReference type="SUPFAM" id="SSF51045">
    <property type="entry name" value="WW domain"/>
    <property type="match status" value="1"/>
</dbReference>
<feature type="region of interest" description="Disordered" evidence="3">
    <location>
        <begin position="40"/>
        <end position="89"/>
    </location>
</feature>
<dbReference type="FunFam" id="3.40.50.1010:FF:000012">
    <property type="entry name" value="SWT1, RNA endoribonuclease homolog"/>
    <property type="match status" value="1"/>
</dbReference>
<protein>
    <recommendedName>
        <fullName evidence="2">Transcriptional protein SWT1</fullName>
    </recommendedName>
</protein>
<sequence length="1111" mass="124282">MSTVSSTKTPLPPGWVKCHSKSYPGYFYYFNLSTRARTWQRPVLEDETKSPEEPESKQEKRKNHDSGVHSDREDQFPTNDAASAVSMTSLTSASEKVSHYFSSMLDSKPGPGSTATPSQAPSVRGQKRKIEEEFSDDESMLSLGDFSVSSLLSLKSKKDCPAVEKWKPLPSETPAAATSSTGQQAQTESEPKTSTGMKKLTLKKLPPKPSTVSRPPRSPIQQQQQQRTANSPGSPSLVRKDGPSNTSSAPVDNGLDPLPDYDEVEGYTAPAPSKANHKRMKASLPPYDLRNNITGKPVELVKTKYRPRGPSNYVKNKLKERDLREKLLSKSMPPPMGPPGAGNGHFAVPKAPRQDGVFKAPFPVGHRQHKPYHRNPSWRDHNGNHNRQQNYYNLGEVSSLEITMPNRTDENWGDSLTVCESPKFRSGDIDKVLCTVDQRDHRRVALQGEANAALGGDPNLPLENNGVPQENLDDIVEMDIDMDVLTEQRLINEIQEVRGHLSTDASASRGTLTSMQVVQMEYMETETTGVPGVDGNLPLFIVLDTNVLLNHLKFLDDLKDQQISGMGRPVLVVPWVVMQELDALKSQDMLNKPGRTLKLETQHQAAQAVRYLYKCLQNRHPRVRGQTAQEGSVKLVGFNPECNDDRVLQCCLMYSQKFTGVNVILFTNDKNLCNKAVINGMQAFTRETLMSGIKAMYPEDVVTSPIVAGPKNTIPVPAKQEHTNQTRSPRAHVSTTPPMANPLRATSPTMAPPMRATSPPTAPPRGTDPTSRRKQMADDVLCGMKTLLKAVLAVVLETEMKAVFEDTWSMIVYRKPPWSLQDLLLCFDKHWIAVFGMFLSRDVKEHLDSLVKHFTRGRSYGVDLQETLQLLQDALQLVRQLHNHSTYDGSLPKVISELQTAQQQCQEVLSGNMSCLTVKQPAAPTPAAPQTTQQQEPTIDPDFPMWTTFDLIWKAVSYFLVKIFDGLDYKHSIPSVENKNMPVDLPSRYEAVRFILKLHPLLVRVVQDMENFLKLERAEQLQPLATSLCNSIHDFLNQLVFANSEPNSLQYPIVQPSVCMLTPDLLIRYGRDPNAQERIRRGLQQMCTYLNQLVQCANFIYPEASKNNWLQ</sequence>
<keyword evidence="5" id="KW-1185">Reference proteome</keyword>
<name>A0A9J7MYT7_BRAFL</name>
<dbReference type="PANTHER" id="PTHR16161">
    <property type="entry name" value="TRANSCRIPTIONAL PROTEIN SWT1"/>
    <property type="match status" value="1"/>
</dbReference>
<dbReference type="PANTHER" id="PTHR16161:SF0">
    <property type="entry name" value="TRANSCRIPTIONAL PROTEIN SWT1"/>
    <property type="match status" value="1"/>
</dbReference>
<dbReference type="InterPro" id="IPR029060">
    <property type="entry name" value="PIN-like_dom_sf"/>
</dbReference>
<dbReference type="OMA" id="TREVSHY"/>
<feature type="compositionally biased region" description="Basic and acidic residues" evidence="3">
    <location>
        <begin position="157"/>
        <end position="167"/>
    </location>
</feature>
<evidence type="ECO:0000313" key="6">
    <source>
        <dbReference type="RefSeq" id="XP_035683671.1"/>
    </source>
</evidence>
<accession>A0A9J7MYT7</accession>
<evidence type="ECO:0000313" key="5">
    <source>
        <dbReference type="Proteomes" id="UP000001554"/>
    </source>
</evidence>
<dbReference type="Pfam" id="PF00397">
    <property type="entry name" value="WW"/>
    <property type="match status" value="1"/>
</dbReference>
<dbReference type="AlphaFoldDB" id="A0A9J7MYT7"/>
<evidence type="ECO:0000259" key="4">
    <source>
        <dbReference type="PROSITE" id="PS50020"/>
    </source>
</evidence>
<feature type="compositionally biased region" description="Polar residues" evidence="3">
    <location>
        <begin position="725"/>
        <end position="749"/>
    </location>
</feature>
<comment type="similarity">
    <text evidence="1">Belongs to the SWT1 family.</text>
</comment>
<dbReference type="Proteomes" id="UP000001554">
    <property type="component" value="Chromosome 8"/>
</dbReference>
<reference evidence="5" key="1">
    <citation type="journal article" date="2020" name="Nat. Ecol. Evol.">
        <title>Deeply conserved synteny resolves early events in vertebrate evolution.</title>
        <authorList>
            <person name="Simakov O."/>
            <person name="Marletaz F."/>
            <person name="Yue J.X."/>
            <person name="O'Connell B."/>
            <person name="Jenkins J."/>
            <person name="Brandt A."/>
            <person name="Calef R."/>
            <person name="Tung C.H."/>
            <person name="Huang T.K."/>
            <person name="Schmutz J."/>
            <person name="Satoh N."/>
            <person name="Yu J.K."/>
            <person name="Putnam N.H."/>
            <person name="Green R.E."/>
            <person name="Rokhsar D.S."/>
        </authorList>
    </citation>
    <scope>NUCLEOTIDE SEQUENCE [LARGE SCALE GENOMIC DNA]</scope>
    <source>
        <strain evidence="5">S238N-H82</strain>
    </source>
</reference>
<dbReference type="InterPro" id="IPR052626">
    <property type="entry name" value="SWT1_Regulator"/>
</dbReference>
<feature type="compositionally biased region" description="Polar residues" evidence="3">
    <location>
        <begin position="76"/>
        <end position="89"/>
    </location>
</feature>